<feature type="chain" id="PRO_5046582411" evidence="1">
    <location>
        <begin position="22"/>
        <end position="270"/>
    </location>
</feature>
<keyword evidence="2" id="KW-0489">Methyltransferase</keyword>
<name>A0ABS5V538_9GAMM</name>
<proteinExistence type="predicted"/>
<feature type="signal peptide" evidence="1">
    <location>
        <begin position="1"/>
        <end position="21"/>
    </location>
</feature>
<evidence type="ECO:0000313" key="3">
    <source>
        <dbReference type="Proteomes" id="UP001195903"/>
    </source>
</evidence>
<accession>A0ABS5V538</accession>
<dbReference type="GO" id="GO:0032259">
    <property type="term" value="P:methylation"/>
    <property type="evidence" value="ECO:0007669"/>
    <property type="project" value="UniProtKB-KW"/>
</dbReference>
<dbReference type="EMBL" id="JAHEPS010000005">
    <property type="protein sequence ID" value="MBT1445585.1"/>
    <property type="molecule type" value="Genomic_DNA"/>
</dbReference>
<dbReference type="SUPFAM" id="SSF53335">
    <property type="entry name" value="S-adenosyl-L-methionine-dependent methyltransferases"/>
    <property type="match status" value="1"/>
</dbReference>
<sequence length="270" mass="29574">MKKLIAAAVVAFLGTTGVASAMTLQEALSNDLRQPVSHERDKYRHPAETLAFFGVKDSMTVIELWPGSGWYAEILAPYLARNGQYVAANFETSPKEDTKGNQYRAKLGKAFEDWLSVNAAKVGKATIVTFDPPAKTKLGETGTADVVLTFRNIHNWAWNNQAEAMFSAAFDVLKPGGVLGVVEHRANPGMDMKLGYMEEGAVIKLAEAAGFKLEKKSEINANPKDTKDYAEGVWTLPPSLRLGDTDKDKYLAIGESDRMTLKFVKPATKQ</sequence>
<dbReference type="Gene3D" id="3.40.50.150">
    <property type="entry name" value="Vaccinia Virus protein VP39"/>
    <property type="match status" value="1"/>
</dbReference>
<dbReference type="GO" id="GO:0008168">
    <property type="term" value="F:methyltransferase activity"/>
    <property type="evidence" value="ECO:0007669"/>
    <property type="project" value="UniProtKB-KW"/>
</dbReference>
<dbReference type="PIRSF" id="PIRSF031679">
    <property type="entry name" value="Mtase_Alr7345_prd"/>
    <property type="match status" value="1"/>
</dbReference>
<evidence type="ECO:0000256" key="1">
    <source>
        <dbReference type="SAM" id="SignalP"/>
    </source>
</evidence>
<dbReference type="RefSeq" id="WP_214507778.1">
    <property type="nucleotide sequence ID" value="NZ_JAHEPS010000005.1"/>
</dbReference>
<organism evidence="2 3">
    <name type="scientific">Shewanella jiangmenensis</name>
    <dbReference type="NCBI Taxonomy" id="2837387"/>
    <lineage>
        <taxon>Bacteria</taxon>
        <taxon>Pseudomonadati</taxon>
        <taxon>Pseudomonadota</taxon>
        <taxon>Gammaproteobacteria</taxon>
        <taxon>Alteromonadales</taxon>
        <taxon>Shewanellaceae</taxon>
        <taxon>Shewanella</taxon>
    </lineage>
</organism>
<comment type="caution">
    <text evidence="2">The sequence shown here is derived from an EMBL/GenBank/DDBJ whole genome shotgun (WGS) entry which is preliminary data.</text>
</comment>
<dbReference type="InterPro" id="IPR016980">
    <property type="entry name" value="S-AdoMet-dep_MeTrfase_Alr7345"/>
</dbReference>
<keyword evidence="2" id="KW-0808">Transferase</keyword>
<dbReference type="Proteomes" id="UP001195903">
    <property type="component" value="Unassembled WGS sequence"/>
</dbReference>
<reference evidence="2 3" key="1">
    <citation type="submission" date="2021-05" db="EMBL/GenBank/DDBJ databases">
        <title>Shewanella sp. JM162201.</title>
        <authorList>
            <person name="Xu S."/>
            <person name="Li A."/>
        </authorList>
    </citation>
    <scope>NUCLEOTIDE SEQUENCE [LARGE SCALE GENOMIC DNA]</scope>
    <source>
        <strain evidence="2 3">JM162201</strain>
    </source>
</reference>
<evidence type="ECO:0000313" key="2">
    <source>
        <dbReference type="EMBL" id="MBT1445585.1"/>
    </source>
</evidence>
<protein>
    <submittedName>
        <fullName evidence="2">Methyltransferase</fullName>
    </submittedName>
</protein>
<keyword evidence="3" id="KW-1185">Reference proteome</keyword>
<gene>
    <name evidence="2" type="ORF">KJI95_13770</name>
</gene>
<dbReference type="InterPro" id="IPR029063">
    <property type="entry name" value="SAM-dependent_MTases_sf"/>
</dbReference>
<keyword evidence="1" id="KW-0732">Signal</keyword>